<sequence length="80" mass="8963">VRDVVCLKSIMNPSETVTKGIIQSIDPSTQVRGEELGPNWCDVSIQVAVKKDERLIRSYVGTCDKQHTGIFSNFLQLQLE</sequence>
<dbReference type="AlphaFoldDB" id="A0AA88QJY6"/>
<dbReference type="Pfam" id="PF03017">
    <property type="entry name" value="Transposase_23"/>
    <property type="match status" value="1"/>
</dbReference>
<feature type="non-terminal residue" evidence="2">
    <location>
        <position position="1"/>
    </location>
</feature>
<feature type="domain" description="Transposase Tnp1/En/Spm-like" evidence="1">
    <location>
        <begin position="5"/>
        <end position="59"/>
    </location>
</feature>
<evidence type="ECO:0000313" key="2">
    <source>
        <dbReference type="EMBL" id="KAK2967988.1"/>
    </source>
</evidence>
<comment type="caution">
    <text evidence="2">The sequence shown here is derived from an EMBL/GenBank/DDBJ whole genome shotgun (WGS) entry which is preliminary data.</text>
</comment>
<protein>
    <recommendedName>
        <fullName evidence="1">Transposase Tnp1/En/Spm-like domain-containing protein</fullName>
    </recommendedName>
</protein>
<name>A0AA88QJY6_9ASTE</name>
<dbReference type="EMBL" id="JAVXUO010002961">
    <property type="protein sequence ID" value="KAK2967988.1"/>
    <property type="molecule type" value="Genomic_DNA"/>
</dbReference>
<gene>
    <name evidence="2" type="ORF">RJ640_026044</name>
</gene>
<evidence type="ECO:0000313" key="3">
    <source>
        <dbReference type="Proteomes" id="UP001187471"/>
    </source>
</evidence>
<dbReference type="InterPro" id="IPR004264">
    <property type="entry name" value="Transposase_23"/>
</dbReference>
<dbReference type="Proteomes" id="UP001187471">
    <property type="component" value="Unassembled WGS sequence"/>
</dbReference>
<keyword evidence="3" id="KW-1185">Reference proteome</keyword>
<organism evidence="2 3">
    <name type="scientific">Escallonia rubra</name>
    <dbReference type="NCBI Taxonomy" id="112253"/>
    <lineage>
        <taxon>Eukaryota</taxon>
        <taxon>Viridiplantae</taxon>
        <taxon>Streptophyta</taxon>
        <taxon>Embryophyta</taxon>
        <taxon>Tracheophyta</taxon>
        <taxon>Spermatophyta</taxon>
        <taxon>Magnoliopsida</taxon>
        <taxon>eudicotyledons</taxon>
        <taxon>Gunneridae</taxon>
        <taxon>Pentapetalae</taxon>
        <taxon>asterids</taxon>
        <taxon>campanulids</taxon>
        <taxon>Escalloniales</taxon>
        <taxon>Escalloniaceae</taxon>
        <taxon>Escallonia</taxon>
    </lineage>
</organism>
<reference evidence="2" key="1">
    <citation type="submission" date="2022-12" db="EMBL/GenBank/DDBJ databases">
        <title>Draft genome assemblies for two species of Escallonia (Escalloniales).</title>
        <authorList>
            <person name="Chanderbali A."/>
            <person name="Dervinis C."/>
            <person name="Anghel I."/>
            <person name="Soltis D."/>
            <person name="Soltis P."/>
            <person name="Zapata F."/>
        </authorList>
    </citation>
    <scope>NUCLEOTIDE SEQUENCE</scope>
    <source>
        <strain evidence="2">UCBG92.1500</strain>
        <tissue evidence="2">Leaf</tissue>
    </source>
</reference>
<evidence type="ECO:0000259" key="1">
    <source>
        <dbReference type="Pfam" id="PF03017"/>
    </source>
</evidence>
<proteinExistence type="predicted"/>
<accession>A0AA88QJY6</accession>